<dbReference type="Proteomes" id="UP000224974">
    <property type="component" value="Unassembled WGS sequence"/>
</dbReference>
<proteinExistence type="predicted"/>
<accession>A0A2C6C300</accession>
<dbReference type="InterPro" id="IPR010985">
    <property type="entry name" value="Ribbon_hlx_hlx"/>
</dbReference>
<dbReference type="RefSeq" id="WP_036014641.1">
    <property type="nucleotide sequence ID" value="NZ_CAADJA010000002.1"/>
</dbReference>
<evidence type="ECO:0000313" key="3">
    <source>
        <dbReference type="EMBL" id="VFS50329.1"/>
    </source>
</evidence>
<reference evidence="4" key="1">
    <citation type="submission" date="2017-09" db="EMBL/GenBank/DDBJ databases">
        <title>FDA dAtabase for Regulatory Grade micrObial Sequences (FDA-ARGOS): Supporting development and validation of Infectious Disease Dx tests.</title>
        <authorList>
            <person name="Minogue T."/>
            <person name="Wolcott M."/>
            <person name="Wasieloski L."/>
            <person name="Aguilar W."/>
            <person name="Moore D."/>
            <person name="Tallon L."/>
            <person name="Sadzewicz L."/>
            <person name="Ott S."/>
            <person name="Zhao X."/>
            <person name="Nagaraj S."/>
            <person name="Vavikolanu K."/>
            <person name="Aluvathingal J."/>
            <person name="Nadendla S."/>
            <person name="Sichtig H."/>
        </authorList>
    </citation>
    <scope>NUCLEOTIDE SEQUENCE [LARGE SCALE GENOMIC DNA]</scope>
    <source>
        <strain evidence="4">FDAARGOS_387</strain>
    </source>
</reference>
<evidence type="ECO:0000313" key="5">
    <source>
        <dbReference type="Proteomes" id="UP000373449"/>
    </source>
</evidence>
<dbReference type="Gene3D" id="1.10.1220.10">
    <property type="entry name" value="Met repressor-like"/>
    <property type="match status" value="1"/>
</dbReference>
<sequence>MTITSLSVRIPAEIKAKLKAQAEKNDHSMNAEIIKRLEESFNLPPLTAKPIQSDSIELPVKDVTRIKKVLKKAVKELTKKENK</sequence>
<keyword evidence="2" id="KW-0238">DNA-binding</keyword>
<organism evidence="2 4">
    <name type="scientific">Budvicia aquatica</name>
    <dbReference type="NCBI Taxonomy" id="82979"/>
    <lineage>
        <taxon>Bacteria</taxon>
        <taxon>Pseudomonadati</taxon>
        <taxon>Pseudomonadota</taxon>
        <taxon>Gammaproteobacteria</taxon>
        <taxon>Enterobacterales</taxon>
        <taxon>Budviciaceae</taxon>
        <taxon>Budvicia</taxon>
    </lineage>
</organism>
<dbReference type="Proteomes" id="UP000373449">
    <property type="component" value="Unassembled WGS sequence"/>
</dbReference>
<evidence type="ECO:0000313" key="4">
    <source>
        <dbReference type="Proteomes" id="UP000224974"/>
    </source>
</evidence>
<name>A0A2C6C300_9GAMM</name>
<dbReference type="Pfam" id="PF03869">
    <property type="entry name" value="Arc"/>
    <property type="match status" value="1"/>
</dbReference>
<keyword evidence="4" id="KW-1185">Reference proteome</keyword>
<dbReference type="InterPro" id="IPR013321">
    <property type="entry name" value="Arc_rbn_hlx_hlx"/>
</dbReference>
<dbReference type="SUPFAM" id="SSF47598">
    <property type="entry name" value="Ribbon-helix-helix"/>
    <property type="match status" value="1"/>
</dbReference>
<evidence type="ECO:0000259" key="1">
    <source>
        <dbReference type="Pfam" id="PF03869"/>
    </source>
</evidence>
<dbReference type="OrthoDB" id="8685865at2"/>
<dbReference type="GO" id="GO:0043565">
    <property type="term" value="F:sequence-specific DNA binding"/>
    <property type="evidence" value="ECO:0007669"/>
    <property type="project" value="UniProtKB-ARBA"/>
</dbReference>
<evidence type="ECO:0000313" key="2">
    <source>
        <dbReference type="EMBL" id="PHI30720.1"/>
    </source>
</evidence>
<dbReference type="InterPro" id="IPR005569">
    <property type="entry name" value="Arc_DNA-bd_dom"/>
</dbReference>
<reference evidence="3 5" key="3">
    <citation type="submission" date="2019-03" db="EMBL/GenBank/DDBJ databases">
        <authorList>
            <consortium name="Pathogen Informatics"/>
        </authorList>
    </citation>
    <scope>NUCLEOTIDE SEQUENCE [LARGE SCALE GENOMIC DNA]</scope>
    <source>
        <strain evidence="3 5">NCTC12282</strain>
    </source>
</reference>
<feature type="domain" description="Arc-like DNA binding" evidence="1">
    <location>
        <begin position="7"/>
        <end position="42"/>
    </location>
</feature>
<protein>
    <submittedName>
        <fullName evidence="2">Arc family DNA-binding protein</fullName>
    </submittedName>
    <submittedName>
        <fullName evidence="3">Arc-like DNA binding domain</fullName>
    </submittedName>
</protein>
<dbReference type="AlphaFoldDB" id="A0A2C6C300"/>
<gene>
    <name evidence="2" type="ORF">CRN84_15940</name>
    <name evidence="3" type="ORF">NCTC12282_04451</name>
</gene>
<dbReference type="GO" id="GO:0006355">
    <property type="term" value="P:regulation of DNA-templated transcription"/>
    <property type="evidence" value="ECO:0007669"/>
    <property type="project" value="InterPro"/>
</dbReference>
<dbReference type="EMBL" id="PDDX01000001">
    <property type="protein sequence ID" value="PHI30720.1"/>
    <property type="molecule type" value="Genomic_DNA"/>
</dbReference>
<reference evidence="2" key="2">
    <citation type="submission" date="2017-09" db="EMBL/GenBank/DDBJ databases">
        <title>FDA dAtabase for Regulatory Grade micrObial Sequences (FDA-ARGOS): Supporting development and validation of Infectious Disease Dx tests.</title>
        <authorList>
            <person name="Minogue T."/>
            <person name="Wolcott M."/>
            <person name="Wasieloski L."/>
            <person name="Aguilar W."/>
            <person name="Moore D."/>
            <person name="Tallon L.J."/>
            <person name="Sadzewicz L."/>
            <person name="Ott S."/>
            <person name="Zhao X."/>
            <person name="Nagaraj S."/>
            <person name="Vavikolanu K."/>
            <person name="Aluvathingal J."/>
            <person name="Nadendla S."/>
            <person name="Sichtig H."/>
        </authorList>
    </citation>
    <scope>NUCLEOTIDE SEQUENCE</scope>
    <source>
        <strain evidence="2">FDAARGOS_387</strain>
    </source>
</reference>
<dbReference type="EMBL" id="CAADJA010000002">
    <property type="protein sequence ID" value="VFS50329.1"/>
    <property type="molecule type" value="Genomic_DNA"/>
</dbReference>